<comment type="caution">
    <text evidence="1">The sequence shown here is derived from an EMBL/GenBank/DDBJ whole genome shotgun (WGS) entry which is preliminary data.</text>
</comment>
<proteinExistence type="predicted"/>
<keyword evidence="2" id="KW-1185">Reference proteome</keyword>
<gene>
    <name evidence="1" type="ORF">BpHYR1_009271</name>
</gene>
<name>A0A3M7Q6S7_BRAPC</name>
<feature type="non-terminal residue" evidence="1">
    <location>
        <position position="1"/>
    </location>
</feature>
<organism evidence="1 2">
    <name type="scientific">Brachionus plicatilis</name>
    <name type="common">Marine rotifer</name>
    <name type="synonym">Brachionus muelleri</name>
    <dbReference type="NCBI Taxonomy" id="10195"/>
    <lineage>
        <taxon>Eukaryota</taxon>
        <taxon>Metazoa</taxon>
        <taxon>Spiralia</taxon>
        <taxon>Gnathifera</taxon>
        <taxon>Rotifera</taxon>
        <taxon>Eurotatoria</taxon>
        <taxon>Monogononta</taxon>
        <taxon>Pseudotrocha</taxon>
        <taxon>Ploima</taxon>
        <taxon>Brachionidae</taxon>
        <taxon>Brachionus</taxon>
    </lineage>
</organism>
<dbReference type="Proteomes" id="UP000276133">
    <property type="component" value="Unassembled WGS sequence"/>
</dbReference>
<reference evidence="1 2" key="1">
    <citation type="journal article" date="2018" name="Sci. Rep.">
        <title>Genomic signatures of local adaptation to the degree of environmental predictability in rotifers.</title>
        <authorList>
            <person name="Franch-Gras L."/>
            <person name="Hahn C."/>
            <person name="Garcia-Roger E.M."/>
            <person name="Carmona M.J."/>
            <person name="Serra M."/>
            <person name="Gomez A."/>
        </authorList>
    </citation>
    <scope>NUCLEOTIDE SEQUENCE [LARGE SCALE GENOMIC DNA]</scope>
    <source>
        <strain evidence="1">HYR1</strain>
    </source>
</reference>
<dbReference type="EMBL" id="REGN01007151">
    <property type="protein sequence ID" value="RNA07120.1"/>
    <property type="molecule type" value="Genomic_DNA"/>
</dbReference>
<accession>A0A3M7Q6S7</accession>
<evidence type="ECO:0000313" key="1">
    <source>
        <dbReference type="EMBL" id="RNA07120.1"/>
    </source>
</evidence>
<sequence length="80" mass="9110">SNQKNIDLFVSILNIDQSFDTIIITTTTTTTTTTTATVECRKQLMLLKRRQEGFQLGIIQTSDKAEFAKICRKSMFKCTK</sequence>
<evidence type="ECO:0000313" key="2">
    <source>
        <dbReference type="Proteomes" id="UP000276133"/>
    </source>
</evidence>
<dbReference type="AlphaFoldDB" id="A0A3M7Q6S7"/>
<protein>
    <submittedName>
        <fullName evidence="1">Uncharacterized protein</fullName>
    </submittedName>
</protein>